<dbReference type="HOGENOM" id="CLU_208403_0_0_6"/>
<dbReference type="EMBL" id="CP001918">
    <property type="protein sequence ID" value="ADF63008.1"/>
    <property type="molecule type" value="Genomic_DNA"/>
</dbReference>
<dbReference type="OrthoDB" id="5650789at2"/>
<evidence type="ECO:0000313" key="2">
    <source>
        <dbReference type="Proteomes" id="UP000002363"/>
    </source>
</evidence>
<evidence type="ECO:0000313" key="1">
    <source>
        <dbReference type="EMBL" id="ADF63008.1"/>
    </source>
</evidence>
<sequence>MAFHIRVQLTLVETDLLNVSKIQLNEEEMCCISKFCNQKCNFPCNVLQKAQDFLKRFSAILF</sequence>
<organism evidence="1 2">
    <name type="scientific">Enterobacter cloacae subsp. cloacae (strain ATCC 13047 / DSM 30054 / NBRC 13535 / NCTC 10005 / WDCM 00083 / NCDC 279-56)</name>
    <dbReference type="NCBI Taxonomy" id="716541"/>
    <lineage>
        <taxon>Bacteria</taxon>
        <taxon>Pseudomonadati</taxon>
        <taxon>Pseudomonadota</taxon>
        <taxon>Gammaproteobacteria</taxon>
        <taxon>Enterobacterales</taxon>
        <taxon>Enterobacteriaceae</taxon>
        <taxon>Enterobacter</taxon>
        <taxon>Enterobacter cloacae complex</taxon>
    </lineage>
</organism>
<protein>
    <submittedName>
        <fullName evidence="1">Uncharacterized protein</fullName>
    </submittedName>
</protein>
<proteinExistence type="predicted"/>
<gene>
    <name evidence="1" type="ordered locus">ECL_03474</name>
</gene>
<dbReference type="Proteomes" id="UP000002363">
    <property type="component" value="Chromosome"/>
</dbReference>
<accession>A0A0H3CMC5</accession>
<dbReference type="KEGG" id="enc:ECL_03474"/>
<dbReference type="PATRIC" id="fig|716541.4.peg.3634"/>
<dbReference type="STRING" id="716541.ECL_03474"/>
<dbReference type="AlphaFoldDB" id="A0A0H3CMC5"/>
<name>A0A0H3CMC5_ENTCC</name>
<reference evidence="1 2" key="1">
    <citation type="journal article" date="2010" name="J. Bacteriol.">
        <title>Complete genome sequence of Enterobacter cloacae subsp. cloacae type strain ATCC 13047.</title>
        <authorList>
            <person name="Ren Y."/>
            <person name="Ren Y."/>
            <person name="Zhou Z."/>
            <person name="Guo X."/>
            <person name="Li Y."/>
            <person name="Feng L."/>
            <person name="Wang L."/>
        </authorList>
    </citation>
    <scope>NUCLEOTIDE SEQUENCE [LARGE SCALE GENOMIC DNA]</scope>
    <source>
        <strain evidence="2">ATCC 13047 / DSM 30054 / NBRC 13535 / NCTC 10005 / WDCM 00083 / NCDC 279-56</strain>
    </source>
</reference>
<dbReference type="EnsemblBacteria" id="ADF63008">
    <property type="protein sequence ID" value="ADF63008"/>
    <property type="gene ID" value="ECL_03474"/>
</dbReference>
<keyword evidence="2" id="KW-1185">Reference proteome</keyword>